<keyword evidence="2" id="KW-1185">Reference proteome</keyword>
<dbReference type="Proteomes" id="UP000199062">
    <property type="component" value="Unassembled WGS sequence"/>
</dbReference>
<dbReference type="EMBL" id="FOZK01000001">
    <property type="protein sequence ID" value="SFR87591.1"/>
    <property type="molecule type" value="Genomic_DNA"/>
</dbReference>
<evidence type="ECO:0000313" key="1">
    <source>
        <dbReference type="EMBL" id="SFR87591.1"/>
    </source>
</evidence>
<name>A0A1I6K8N0_9EURY</name>
<proteinExistence type="predicted"/>
<accession>A0A1I6K8N0</accession>
<organism evidence="1 2">
    <name type="scientific">Halomicrobium zhouii</name>
    <dbReference type="NCBI Taxonomy" id="767519"/>
    <lineage>
        <taxon>Archaea</taxon>
        <taxon>Methanobacteriati</taxon>
        <taxon>Methanobacteriota</taxon>
        <taxon>Stenosarchaea group</taxon>
        <taxon>Halobacteria</taxon>
        <taxon>Halobacteriales</taxon>
        <taxon>Haloarculaceae</taxon>
        <taxon>Halomicrobium</taxon>
    </lineage>
</organism>
<dbReference type="AlphaFoldDB" id="A0A1I6K8N0"/>
<evidence type="ECO:0000313" key="2">
    <source>
        <dbReference type="Proteomes" id="UP000199062"/>
    </source>
</evidence>
<gene>
    <name evidence="1" type="ORF">SAMN05216559_0379</name>
</gene>
<protein>
    <submittedName>
        <fullName evidence="1">Uncharacterized protein</fullName>
    </submittedName>
</protein>
<reference evidence="1 2" key="1">
    <citation type="submission" date="2016-10" db="EMBL/GenBank/DDBJ databases">
        <authorList>
            <person name="de Groot N.N."/>
        </authorList>
    </citation>
    <scope>NUCLEOTIDE SEQUENCE [LARGE SCALE GENOMIC DNA]</scope>
    <source>
        <strain evidence="1 2">CGMCC 1.10457</strain>
    </source>
</reference>
<sequence length="35" mass="4282">MPRYVTYCPHCEDEQRVLEDKPWLPTVCLRCGRWT</sequence>